<organism evidence="10 11">
    <name type="scientific">Candidatus Sungbacteria bacterium RIFCSPHIGHO2_02_FULL_53_17</name>
    <dbReference type="NCBI Taxonomy" id="1802275"/>
    <lineage>
        <taxon>Bacteria</taxon>
        <taxon>Candidatus Sungiibacteriota</taxon>
    </lineage>
</organism>
<comment type="caution">
    <text evidence="10">The sequence shown here is derived from an EMBL/GenBank/DDBJ whole genome shotgun (WGS) entry which is preliminary data.</text>
</comment>
<evidence type="ECO:0000256" key="3">
    <source>
        <dbReference type="ARBA" id="ARBA00022475"/>
    </source>
</evidence>
<comment type="similarity">
    <text evidence="9">Belongs to the SecE/SEC61-gamma family.</text>
</comment>
<dbReference type="AlphaFoldDB" id="A0A1G2KZ80"/>
<keyword evidence="3 9" id="KW-1003">Cell membrane</keyword>
<dbReference type="PROSITE" id="PS01067">
    <property type="entry name" value="SECE_SEC61G"/>
    <property type="match status" value="1"/>
</dbReference>
<dbReference type="PANTHER" id="PTHR33910">
    <property type="entry name" value="PROTEIN TRANSLOCASE SUBUNIT SECE"/>
    <property type="match status" value="1"/>
</dbReference>
<comment type="subunit">
    <text evidence="9">Component of the Sec protein translocase complex. Heterotrimer consisting of SecY, SecE and SecG subunits. The heterotrimers can form oligomers, although 1 heterotrimer is thought to be able to translocate proteins. Interacts with the ribosome. Interacts with SecDF, and other proteins may be involved. Interacts with SecA.</text>
</comment>
<dbReference type="EMBL" id="MHQN01000013">
    <property type="protein sequence ID" value="OHA03739.1"/>
    <property type="molecule type" value="Genomic_DNA"/>
</dbReference>
<gene>
    <name evidence="9" type="primary">secE</name>
    <name evidence="10" type="ORF">A3C92_00040</name>
</gene>
<dbReference type="InterPro" id="IPR038379">
    <property type="entry name" value="SecE_sf"/>
</dbReference>
<evidence type="ECO:0000256" key="5">
    <source>
        <dbReference type="ARBA" id="ARBA00022927"/>
    </source>
</evidence>
<evidence type="ECO:0000256" key="6">
    <source>
        <dbReference type="ARBA" id="ARBA00022989"/>
    </source>
</evidence>
<keyword evidence="2 9" id="KW-0813">Transport</keyword>
<dbReference type="Proteomes" id="UP000177177">
    <property type="component" value="Unassembled WGS sequence"/>
</dbReference>
<dbReference type="InterPro" id="IPR001901">
    <property type="entry name" value="Translocase_SecE/Sec61-g"/>
</dbReference>
<dbReference type="GO" id="GO:0006605">
    <property type="term" value="P:protein targeting"/>
    <property type="evidence" value="ECO:0007669"/>
    <property type="project" value="UniProtKB-UniRule"/>
</dbReference>
<reference evidence="10 11" key="1">
    <citation type="journal article" date="2016" name="Nat. Commun.">
        <title>Thousands of microbial genomes shed light on interconnected biogeochemical processes in an aquifer system.</title>
        <authorList>
            <person name="Anantharaman K."/>
            <person name="Brown C.T."/>
            <person name="Hug L.A."/>
            <person name="Sharon I."/>
            <person name="Castelle C.J."/>
            <person name="Probst A.J."/>
            <person name="Thomas B.C."/>
            <person name="Singh A."/>
            <person name="Wilkins M.J."/>
            <person name="Karaoz U."/>
            <person name="Brodie E.L."/>
            <person name="Williams K.H."/>
            <person name="Hubbard S.S."/>
            <person name="Banfield J.F."/>
        </authorList>
    </citation>
    <scope>NUCLEOTIDE SEQUENCE [LARGE SCALE GENOMIC DNA]</scope>
</reference>
<keyword evidence="8 9" id="KW-0472">Membrane</keyword>
<evidence type="ECO:0000256" key="8">
    <source>
        <dbReference type="ARBA" id="ARBA00023136"/>
    </source>
</evidence>
<feature type="transmembrane region" description="Helical" evidence="9">
    <location>
        <begin position="30"/>
        <end position="52"/>
    </location>
</feature>
<evidence type="ECO:0000256" key="9">
    <source>
        <dbReference type="HAMAP-Rule" id="MF_00422"/>
    </source>
</evidence>
<dbReference type="HAMAP" id="MF_00422">
    <property type="entry name" value="SecE"/>
    <property type="match status" value="1"/>
</dbReference>
<keyword evidence="4 9" id="KW-0812">Transmembrane</keyword>
<dbReference type="Gene3D" id="1.20.5.1030">
    <property type="entry name" value="Preprotein translocase secy subunit"/>
    <property type="match status" value="1"/>
</dbReference>
<comment type="subcellular location">
    <subcellularLocation>
        <location evidence="9">Cell membrane</location>
        <topology evidence="9">Single-pass membrane protein</topology>
    </subcellularLocation>
    <subcellularLocation>
        <location evidence="1">Membrane</location>
    </subcellularLocation>
</comment>
<dbReference type="GO" id="GO:0043952">
    <property type="term" value="P:protein transport by the Sec complex"/>
    <property type="evidence" value="ECO:0007669"/>
    <property type="project" value="UniProtKB-UniRule"/>
</dbReference>
<keyword evidence="7 9" id="KW-0811">Translocation</keyword>
<dbReference type="InterPro" id="IPR005807">
    <property type="entry name" value="SecE_bac"/>
</dbReference>
<sequence>MPERIVTFFKESRVELKKVRWPTREETIRYTIAVIAASAVLAMYLGAIDYILQLILNTFVF</sequence>
<evidence type="ECO:0000256" key="2">
    <source>
        <dbReference type="ARBA" id="ARBA00022448"/>
    </source>
</evidence>
<keyword evidence="5 9" id="KW-0653">Protein transport</keyword>
<dbReference type="GO" id="GO:0008320">
    <property type="term" value="F:protein transmembrane transporter activity"/>
    <property type="evidence" value="ECO:0007669"/>
    <property type="project" value="UniProtKB-UniRule"/>
</dbReference>
<dbReference type="PANTHER" id="PTHR33910:SF1">
    <property type="entry name" value="PROTEIN TRANSLOCASE SUBUNIT SECE"/>
    <property type="match status" value="1"/>
</dbReference>
<accession>A0A1G2KZ80</accession>
<evidence type="ECO:0000256" key="1">
    <source>
        <dbReference type="ARBA" id="ARBA00004370"/>
    </source>
</evidence>
<dbReference type="GO" id="GO:0009306">
    <property type="term" value="P:protein secretion"/>
    <property type="evidence" value="ECO:0007669"/>
    <property type="project" value="UniProtKB-UniRule"/>
</dbReference>
<proteinExistence type="inferred from homology"/>
<protein>
    <recommendedName>
        <fullName evidence="9">Protein translocase subunit SecE</fullName>
    </recommendedName>
</protein>
<keyword evidence="6 9" id="KW-1133">Transmembrane helix</keyword>
<dbReference type="GO" id="GO:0005886">
    <property type="term" value="C:plasma membrane"/>
    <property type="evidence" value="ECO:0007669"/>
    <property type="project" value="UniProtKB-SubCell"/>
</dbReference>
<name>A0A1G2KZ80_9BACT</name>
<dbReference type="Pfam" id="PF00584">
    <property type="entry name" value="SecE"/>
    <property type="match status" value="1"/>
</dbReference>
<evidence type="ECO:0000256" key="7">
    <source>
        <dbReference type="ARBA" id="ARBA00023010"/>
    </source>
</evidence>
<evidence type="ECO:0000313" key="11">
    <source>
        <dbReference type="Proteomes" id="UP000177177"/>
    </source>
</evidence>
<comment type="function">
    <text evidence="9">Essential subunit of the Sec protein translocation channel SecYEG. Clamps together the 2 halves of SecY. May contact the channel plug during translocation.</text>
</comment>
<dbReference type="NCBIfam" id="TIGR00964">
    <property type="entry name" value="secE_bact"/>
    <property type="match status" value="1"/>
</dbReference>
<evidence type="ECO:0000256" key="4">
    <source>
        <dbReference type="ARBA" id="ARBA00022692"/>
    </source>
</evidence>
<dbReference type="GO" id="GO:0065002">
    <property type="term" value="P:intracellular protein transmembrane transport"/>
    <property type="evidence" value="ECO:0007669"/>
    <property type="project" value="UniProtKB-UniRule"/>
</dbReference>
<evidence type="ECO:0000313" key="10">
    <source>
        <dbReference type="EMBL" id="OHA03739.1"/>
    </source>
</evidence>